<dbReference type="EMBL" id="CP008953">
    <property type="protein sequence ID" value="AIG73699.1"/>
    <property type="molecule type" value="Genomic_DNA"/>
</dbReference>
<keyword evidence="4" id="KW-1185">Reference proteome</keyword>
<feature type="chain" id="PRO_5038750399" evidence="2">
    <location>
        <begin position="20"/>
        <end position="186"/>
    </location>
</feature>
<name>A0A075UM98_9PSEU</name>
<evidence type="ECO:0000313" key="3">
    <source>
        <dbReference type="EMBL" id="AIG73699.1"/>
    </source>
</evidence>
<evidence type="ECO:0000313" key="4">
    <source>
        <dbReference type="Proteomes" id="UP000028492"/>
    </source>
</evidence>
<feature type="signal peptide" evidence="2">
    <location>
        <begin position="1"/>
        <end position="19"/>
    </location>
</feature>
<sequence>MTIRPLGAACAAAALFLIAGCEEQTPGTASPQTSAVPSTSEAPATSTTQASASRPSATAATVSEATTPAAGGAVAHTPDGAASVMEEYHHALGDKDLETVCRITGPAFDGGMKECRQLTPMQFGMLSADDVKKLKATRVDRAKLQSKGADKVVVPPGAIAPQIAMMAAQPKTFTMAWRGGTWVIVD</sequence>
<dbReference type="AlphaFoldDB" id="A0A075UM98"/>
<keyword evidence="2" id="KW-0732">Signal</keyword>
<proteinExistence type="predicted"/>
<feature type="compositionally biased region" description="Low complexity" evidence="1">
    <location>
        <begin position="33"/>
        <end position="70"/>
    </location>
</feature>
<dbReference type="HOGENOM" id="CLU_129331_0_0_11"/>
<dbReference type="Proteomes" id="UP000028492">
    <property type="component" value="Chromosome"/>
</dbReference>
<dbReference type="RefSeq" id="WP_228694854.1">
    <property type="nucleotide sequence ID" value="NZ_CP008953.1"/>
</dbReference>
<evidence type="ECO:0000256" key="2">
    <source>
        <dbReference type="SAM" id="SignalP"/>
    </source>
</evidence>
<feature type="region of interest" description="Disordered" evidence="1">
    <location>
        <begin position="26"/>
        <end position="77"/>
    </location>
</feature>
<evidence type="ECO:0000256" key="1">
    <source>
        <dbReference type="SAM" id="MobiDB-lite"/>
    </source>
</evidence>
<gene>
    <name evidence="3" type="ORF">AJAP_03875</name>
</gene>
<reference evidence="3 4" key="1">
    <citation type="journal article" date="2014" name="J. Biotechnol.">
        <title>Complete genome sequence of the actinobacterium Amycolatopsis japonica MG417-CF17(T) (=DSM 44213T) producing (S,S)-N,N'-ethylenediaminedisuccinic acid.</title>
        <authorList>
            <person name="Stegmann E."/>
            <person name="Albersmeier A."/>
            <person name="Spohn M."/>
            <person name="Gert H."/>
            <person name="Weber T."/>
            <person name="Wohlleben W."/>
            <person name="Kalinowski J."/>
            <person name="Ruckert C."/>
        </authorList>
    </citation>
    <scope>NUCLEOTIDE SEQUENCE [LARGE SCALE GENOMIC DNA]</scope>
    <source>
        <strain evidence="4">MG417-CF17 (DSM 44213)</strain>
    </source>
</reference>
<protein>
    <submittedName>
        <fullName evidence="3">Putative secreted protein</fullName>
    </submittedName>
</protein>
<dbReference type="KEGG" id="aja:AJAP_03875"/>
<accession>A0A075UM98</accession>
<dbReference type="PROSITE" id="PS51257">
    <property type="entry name" value="PROKAR_LIPOPROTEIN"/>
    <property type="match status" value="1"/>
</dbReference>
<organism evidence="3 4">
    <name type="scientific">Amycolatopsis japonica</name>
    <dbReference type="NCBI Taxonomy" id="208439"/>
    <lineage>
        <taxon>Bacteria</taxon>
        <taxon>Bacillati</taxon>
        <taxon>Actinomycetota</taxon>
        <taxon>Actinomycetes</taxon>
        <taxon>Pseudonocardiales</taxon>
        <taxon>Pseudonocardiaceae</taxon>
        <taxon>Amycolatopsis</taxon>
        <taxon>Amycolatopsis japonica group</taxon>
    </lineage>
</organism>